<keyword evidence="3" id="KW-1185">Reference proteome</keyword>
<feature type="region of interest" description="Disordered" evidence="1">
    <location>
        <begin position="1"/>
        <end position="96"/>
    </location>
</feature>
<feature type="compositionally biased region" description="Pro residues" evidence="1">
    <location>
        <begin position="82"/>
        <end position="96"/>
    </location>
</feature>
<dbReference type="EMBL" id="JACHIU010000001">
    <property type="protein sequence ID" value="MBB6473263.1"/>
    <property type="molecule type" value="Genomic_DNA"/>
</dbReference>
<evidence type="ECO:0000313" key="3">
    <source>
        <dbReference type="Proteomes" id="UP000555564"/>
    </source>
</evidence>
<name>A0A7X0IFX6_9ACTN</name>
<protein>
    <submittedName>
        <fullName evidence="2">Uncharacterized protein</fullName>
    </submittedName>
</protein>
<gene>
    <name evidence="2" type="ORF">BJ992_002694</name>
</gene>
<proteinExistence type="predicted"/>
<comment type="caution">
    <text evidence="2">The sequence shown here is derived from an EMBL/GenBank/DDBJ whole genome shotgun (WGS) entry which is preliminary data.</text>
</comment>
<dbReference type="Proteomes" id="UP000555564">
    <property type="component" value="Unassembled WGS sequence"/>
</dbReference>
<organism evidence="2 3">
    <name type="scientific">Sphaerisporangium rubeum</name>
    <dbReference type="NCBI Taxonomy" id="321317"/>
    <lineage>
        <taxon>Bacteria</taxon>
        <taxon>Bacillati</taxon>
        <taxon>Actinomycetota</taxon>
        <taxon>Actinomycetes</taxon>
        <taxon>Streptosporangiales</taxon>
        <taxon>Streptosporangiaceae</taxon>
        <taxon>Sphaerisporangium</taxon>
    </lineage>
</organism>
<sequence length="96" mass="9600">MPTPLASMQGPSRREISQGNPKHRLETAVALLPTPKATDGTNGGPNQRGSSGDLTLPSLAIRLPTGDPTAPPYTAGNTSSAAPPPGPPNPGEPATA</sequence>
<dbReference type="AlphaFoldDB" id="A0A7X0IFX6"/>
<evidence type="ECO:0000256" key="1">
    <source>
        <dbReference type="SAM" id="MobiDB-lite"/>
    </source>
</evidence>
<feature type="compositionally biased region" description="Polar residues" evidence="1">
    <location>
        <begin position="44"/>
        <end position="53"/>
    </location>
</feature>
<evidence type="ECO:0000313" key="2">
    <source>
        <dbReference type="EMBL" id="MBB6473263.1"/>
    </source>
</evidence>
<accession>A0A7X0IFX6</accession>
<reference evidence="2 3" key="1">
    <citation type="submission" date="2020-08" db="EMBL/GenBank/DDBJ databases">
        <title>Sequencing the genomes of 1000 actinobacteria strains.</title>
        <authorList>
            <person name="Klenk H.-P."/>
        </authorList>
    </citation>
    <scope>NUCLEOTIDE SEQUENCE [LARGE SCALE GENOMIC DNA]</scope>
    <source>
        <strain evidence="2 3">DSM 44936</strain>
    </source>
</reference>